<sequence length="487" mass="57713">MSTMPLFDSLPNEILTKVLSHVSDLETLDSLLRAYPRIWRLFDQHGRQSVALVEKILNGGSLHPQIARVLRVTEYLRKGFLPVDLVEPPESDKEFDFWHRKRFIWERDWHHQNDSEARASSWILFEYMVLNPTIGWRMSERRTEWMAALPDISSPMDLRRMLAVHRRLTSTMLQCIQYYLARFSTLALYQFDEKDMGKSFDFDISKQSLSELPHGGHYRAADGRPPSWIEEQRVMMALWRLHFVAVFKMAIQDEKISFGKTKNKSLELESARSILGWYRPLCHHTHPDYELATLQDEEQAWGQEYSKLSVLEFIEAKRLPSDHERRSYTHRPWPIPVQQEDDINTMQDHPGQVAEQFVTFFPPAQLDCNTEENFCHDMDLPERTDGFYPWRRWGFGIWDRSRLRVSGFSWTCEHKTSGWRKYGENSDGSSAYRWCSQCDDYSFKEDCLKFAWLKVVRLEDYLILQDHIRGLDDFVARHNESIDTEQI</sequence>
<gene>
    <name evidence="1" type="ORF">C1H76_3369</name>
</gene>
<protein>
    <recommendedName>
        <fullName evidence="3">F-box domain-containing protein</fullName>
    </recommendedName>
</protein>
<proteinExistence type="predicted"/>
<dbReference type="AlphaFoldDB" id="A0A4V6DUF9"/>
<dbReference type="EMBL" id="PTQR01000041">
    <property type="protein sequence ID" value="TKX24422.1"/>
    <property type="molecule type" value="Genomic_DNA"/>
</dbReference>
<dbReference type="Proteomes" id="UP000308133">
    <property type="component" value="Unassembled WGS sequence"/>
</dbReference>
<accession>A0A4V6DUF9</accession>
<reference evidence="1 2" key="1">
    <citation type="submission" date="2018-02" db="EMBL/GenBank/DDBJ databases">
        <title>Draft genome sequences of Elsinoe sp., causing black scab on jojoba.</title>
        <authorList>
            <person name="Stodart B."/>
            <person name="Jeffress S."/>
            <person name="Ash G."/>
            <person name="Arun Chinnappa K."/>
        </authorList>
    </citation>
    <scope>NUCLEOTIDE SEQUENCE [LARGE SCALE GENOMIC DNA]</scope>
    <source>
        <strain evidence="1 2">Hillstone_2</strain>
    </source>
</reference>
<comment type="caution">
    <text evidence="1">The sequence shown here is derived from an EMBL/GenBank/DDBJ whole genome shotgun (WGS) entry which is preliminary data.</text>
</comment>
<evidence type="ECO:0000313" key="2">
    <source>
        <dbReference type="Proteomes" id="UP000308133"/>
    </source>
</evidence>
<evidence type="ECO:0000313" key="1">
    <source>
        <dbReference type="EMBL" id="TKX24422.1"/>
    </source>
</evidence>
<organism evidence="1 2">
    <name type="scientific">Elsinoe australis</name>
    <dbReference type="NCBI Taxonomy" id="40998"/>
    <lineage>
        <taxon>Eukaryota</taxon>
        <taxon>Fungi</taxon>
        <taxon>Dikarya</taxon>
        <taxon>Ascomycota</taxon>
        <taxon>Pezizomycotina</taxon>
        <taxon>Dothideomycetes</taxon>
        <taxon>Dothideomycetidae</taxon>
        <taxon>Myriangiales</taxon>
        <taxon>Elsinoaceae</taxon>
        <taxon>Elsinoe</taxon>
    </lineage>
</organism>
<evidence type="ECO:0008006" key="3">
    <source>
        <dbReference type="Google" id="ProtNLM"/>
    </source>
</evidence>
<name>A0A4V6DUF9_9PEZI</name>